<organism evidence="1 2">
    <name type="scientific">Peptoniphilus olsenii</name>
    <dbReference type="NCBI Taxonomy" id="411570"/>
    <lineage>
        <taxon>Bacteria</taxon>
        <taxon>Bacillati</taxon>
        <taxon>Bacillota</taxon>
        <taxon>Tissierellia</taxon>
        <taxon>Tissierellales</taxon>
        <taxon>Peptoniphilaceae</taxon>
        <taxon>Peptoniphilus</taxon>
    </lineage>
</organism>
<sequence>MENKKKNLDLFLDILDNPSEEGLNQFKLLREYIYNNNNNILKSIVIDILKREYIYNYIYGNLERAKNSKQIFKLFNLDIRPNIVLTIIYDNFWMLCEKDNNTARYKLKRELIDATNLLLEGIKSVATTLIGTDKVIVLIDCEDRSEKEAMKYVDKITNKLLINLHDMTKYSVSIGVSSYKKDEKNLNDAYEESFRALDNIFT</sequence>
<dbReference type="EMBL" id="JBEPMA010000010">
    <property type="protein sequence ID" value="MET3617869.1"/>
    <property type="molecule type" value="Genomic_DNA"/>
</dbReference>
<accession>A0ABV2JDJ5</accession>
<dbReference type="RefSeq" id="WP_354368705.1">
    <property type="nucleotide sequence ID" value="NZ_JBEPMA010000010.1"/>
</dbReference>
<protein>
    <submittedName>
        <fullName evidence="1">Sugar diacid utilization regulator</fullName>
    </submittedName>
</protein>
<proteinExistence type="predicted"/>
<gene>
    <name evidence="1" type="ORF">ABID14_001504</name>
</gene>
<evidence type="ECO:0000313" key="1">
    <source>
        <dbReference type="EMBL" id="MET3617869.1"/>
    </source>
</evidence>
<keyword evidence="2" id="KW-1185">Reference proteome</keyword>
<dbReference type="Proteomes" id="UP001549162">
    <property type="component" value="Unassembled WGS sequence"/>
</dbReference>
<evidence type="ECO:0000313" key="2">
    <source>
        <dbReference type="Proteomes" id="UP001549162"/>
    </source>
</evidence>
<name>A0ABV2JDJ5_9FIRM</name>
<comment type="caution">
    <text evidence="1">The sequence shown here is derived from an EMBL/GenBank/DDBJ whole genome shotgun (WGS) entry which is preliminary data.</text>
</comment>
<reference evidence="1 2" key="1">
    <citation type="submission" date="2024-06" db="EMBL/GenBank/DDBJ databases">
        <title>Genomic Encyclopedia of Type Strains, Phase IV (KMG-IV): sequencing the most valuable type-strain genomes for metagenomic binning, comparative biology and taxonomic classification.</title>
        <authorList>
            <person name="Goeker M."/>
        </authorList>
    </citation>
    <scope>NUCLEOTIDE SEQUENCE [LARGE SCALE GENOMIC DNA]</scope>
    <source>
        <strain evidence="1 2">DSM 21460</strain>
    </source>
</reference>